<dbReference type="Gene3D" id="1.10.8.430">
    <property type="entry name" value="Helical domain of apoptotic protease-activating factors"/>
    <property type="match status" value="1"/>
</dbReference>
<dbReference type="InterPro" id="IPR050905">
    <property type="entry name" value="Plant_NBS-LRR"/>
</dbReference>
<dbReference type="Pfam" id="PF00121">
    <property type="entry name" value="TIM"/>
    <property type="match status" value="1"/>
</dbReference>
<dbReference type="GO" id="GO:0005524">
    <property type="term" value="F:ATP binding"/>
    <property type="evidence" value="ECO:0007669"/>
    <property type="project" value="UniProtKB-KW"/>
</dbReference>
<evidence type="ECO:0000256" key="2">
    <source>
        <dbReference type="ARBA" id="ARBA00011738"/>
    </source>
</evidence>
<dbReference type="InterPro" id="IPR002182">
    <property type="entry name" value="NB-ARC"/>
</dbReference>
<dbReference type="Gene3D" id="3.20.20.70">
    <property type="entry name" value="Aldolase class I"/>
    <property type="match status" value="1"/>
</dbReference>
<dbReference type="Proteomes" id="UP000467840">
    <property type="component" value="Chromosome 10"/>
</dbReference>
<reference evidence="9 10" key="1">
    <citation type="journal article" date="2020" name="Mol. Plant">
        <title>The Chromosome-Based Rubber Tree Genome Provides New Insights into Spurge Genome Evolution and Rubber Biosynthesis.</title>
        <authorList>
            <person name="Liu J."/>
            <person name="Shi C."/>
            <person name="Shi C.C."/>
            <person name="Li W."/>
            <person name="Zhang Q.J."/>
            <person name="Zhang Y."/>
            <person name="Li K."/>
            <person name="Lu H.F."/>
            <person name="Shi C."/>
            <person name="Zhu S.T."/>
            <person name="Xiao Z.Y."/>
            <person name="Nan H."/>
            <person name="Yue Y."/>
            <person name="Zhu X.G."/>
            <person name="Wu Y."/>
            <person name="Hong X.N."/>
            <person name="Fan G.Y."/>
            <person name="Tong Y."/>
            <person name="Zhang D."/>
            <person name="Mao C.L."/>
            <person name="Liu Y.L."/>
            <person name="Hao S.J."/>
            <person name="Liu W.Q."/>
            <person name="Lv M.Q."/>
            <person name="Zhang H.B."/>
            <person name="Liu Y."/>
            <person name="Hu-Tang G.R."/>
            <person name="Wang J.P."/>
            <person name="Wang J.H."/>
            <person name="Sun Y.H."/>
            <person name="Ni S.B."/>
            <person name="Chen W.B."/>
            <person name="Zhang X.C."/>
            <person name="Jiao Y.N."/>
            <person name="Eichler E.E."/>
            <person name="Li G.H."/>
            <person name="Liu X."/>
            <person name="Gao L.Z."/>
        </authorList>
    </citation>
    <scope>NUCLEOTIDE SEQUENCE [LARGE SCALE GENOMIC DNA]</scope>
    <source>
        <strain evidence="10">cv. GT1</strain>
        <tissue evidence="9">Leaf</tissue>
    </source>
</reference>
<evidence type="ECO:0000313" key="10">
    <source>
        <dbReference type="Proteomes" id="UP000467840"/>
    </source>
</evidence>
<dbReference type="SUPFAM" id="SSF52540">
    <property type="entry name" value="P-loop containing nucleoside triphosphate hydrolases"/>
    <property type="match status" value="1"/>
</dbReference>
<dbReference type="InterPro" id="IPR027417">
    <property type="entry name" value="P-loop_NTPase"/>
</dbReference>
<keyword evidence="10" id="KW-1185">Reference proteome</keyword>
<dbReference type="PANTHER" id="PTHR33463">
    <property type="entry name" value="NB-ARC DOMAIN-CONTAINING PROTEIN-RELATED"/>
    <property type="match status" value="1"/>
</dbReference>
<dbReference type="EMBL" id="JAAGAX010000003">
    <property type="protein sequence ID" value="KAF2318815.1"/>
    <property type="molecule type" value="Genomic_DNA"/>
</dbReference>
<evidence type="ECO:0000313" key="9">
    <source>
        <dbReference type="EMBL" id="KAF2318815.1"/>
    </source>
</evidence>
<organism evidence="9 10">
    <name type="scientific">Hevea brasiliensis</name>
    <name type="common">Para rubber tree</name>
    <name type="synonym">Siphonia brasiliensis</name>
    <dbReference type="NCBI Taxonomy" id="3981"/>
    <lineage>
        <taxon>Eukaryota</taxon>
        <taxon>Viridiplantae</taxon>
        <taxon>Streptophyta</taxon>
        <taxon>Embryophyta</taxon>
        <taxon>Tracheophyta</taxon>
        <taxon>Spermatophyta</taxon>
        <taxon>Magnoliopsida</taxon>
        <taxon>eudicotyledons</taxon>
        <taxon>Gunneridae</taxon>
        <taxon>Pentapetalae</taxon>
        <taxon>rosids</taxon>
        <taxon>fabids</taxon>
        <taxon>Malpighiales</taxon>
        <taxon>Euphorbiaceae</taxon>
        <taxon>Crotonoideae</taxon>
        <taxon>Micrandreae</taxon>
        <taxon>Hevea</taxon>
    </lineage>
</organism>
<evidence type="ECO:0000256" key="3">
    <source>
        <dbReference type="ARBA" id="ARBA00022741"/>
    </source>
</evidence>
<sequence>MAGVGKTELAKHVNNELLRTPSPFHYVYWVTVSPDFSIHKLQDTIARMVNLDLSSVDDKHIRAARLFEVLKDKNFVLILDDMWNYLPLEMVGIPDNMKRCKLVLTTRSLNVCRKMDCQKNIKVKPLSLKASRELFFQELGYQIVPSLEKIAESIVLECDGLPLGIKVMARNMKQVDDIHEWRLAGNQRKDAIEFLIAGNRREDVNEFLIAGDRREYVIGFLIDVGVLEGKSRREEFNEGHTMLNKLLNLCLLEEEEYTCSVTMHNLLKNMAIQIMNADARVIVRNDEKLSEMPEWGNWSKDLARISLMKMIYVFGSVWHKNRGVATRDITKAFQLRFLRLGFSFTVEGKEVASLRKLEELECRFHSVVKLVYYGPSTRISRLRKPLSTASKRNRRSLSRTTMDRKLFVCSHWKCHKTVGSRKEVLSPVKLGSVNAANCKELVAKLDVGGFLVGGASLKSFKVEELLKAAIRELFDQGEQPQEKETLSSDDLKAKIKDYLRERRCLIFLDDEAWEDIQGP</sequence>
<dbReference type="AlphaFoldDB" id="A0A6A6N1T8"/>
<dbReference type="Pfam" id="PF00931">
    <property type="entry name" value="NB-ARC"/>
    <property type="match status" value="1"/>
</dbReference>
<dbReference type="PRINTS" id="PR00364">
    <property type="entry name" value="DISEASERSIST"/>
</dbReference>
<evidence type="ECO:0000256" key="6">
    <source>
        <dbReference type="ARBA" id="ARBA00023235"/>
    </source>
</evidence>
<dbReference type="GO" id="GO:0006952">
    <property type="term" value="P:defense response"/>
    <property type="evidence" value="ECO:0007669"/>
    <property type="project" value="UniProtKB-KW"/>
</dbReference>
<keyword evidence="6" id="KW-0413">Isomerase</keyword>
<dbReference type="GO" id="GO:0043531">
    <property type="term" value="F:ADP binding"/>
    <property type="evidence" value="ECO:0007669"/>
    <property type="project" value="InterPro"/>
</dbReference>
<proteinExistence type="inferred from homology"/>
<keyword evidence="3" id="KW-0547">Nucleotide-binding</keyword>
<evidence type="ECO:0000256" key="4">
    <source>
        <dbReference type="ARBA" id="ARBA00022821"/>
    </source>
</evidence>
<protein>
    <recommendedName>
        <fullName evidence="8">NB-ARC domain-containing protein</fullName>
    </recommendedName>
</protein>
<evidence type="ECO:0000259" key="8">
    <source>
        <dbReference type="Pfam" id="PF00931"/>
    </source>
</evidence>
<dbReference type="InterPro" id="IPR035990">
    <property type="entry name" value="TIM_sf"/>
</dbReference>
<dbReference type="Gene3D" id="3.40.50.300">
    <property type="entry name" value="P-loop containing nucleotide triphosphate hydrolases"/>
    <property type="match status" value="1"/>
</dbReference>
<dbReference type="PANTHER" id="PTHR33463:SF187">
    <property type="entry name" value="AND NB-ARC DOMAIN DISEASE RESISTANCE PROTEIN, PUTATIVE-RELATED"/>
    <property type="match status" value="1"/>
</dbReference>
<comment type="pathway">
    <text evidence="7">Carbohydrate biosynthesis.</text>
</comment>
<evidence type="ECO:0000256" key="7">
    <source>
        <dbReference type="ARBA" id="ARBA00024331"/>
    </source>
</evidence>
<evidence type="ECO:0000256" key="1">
    <source>
        <dbReference type="ARBA" id="ARBA00007422"/>
    </source>
</evidence>
<feature type="domain" description="NB-ARC" evidence="8">
    <location>
        <begin position="1"/>
        <end position="136"/>
    </location>
</feature>
<dbReference type="InterPro" id="IPR042197">
    <property type="entry name" value="Apaf_helical"/>
</dbReference>
<dbReference type="GO" id="GO:0004807">
    <property type="term" value="F:triose-phosphate isomerase activity"/>
    <property type="evidence" value="ECO:0007669"/>
    <property type="project" value="InterPro"/>
</dbReference>
<dbReference type="SUPFAM" id="SSF51351">
    <property type="entry name" value="Triosephosphate isomerase (TIM)"/>
    <property type="match status" value="1"/>
</dbReference>
<comment type="subunit">
    <text evidence="2">Homodimer.</text>
</comment>
<comment type="similarity">
    <text evidence="1">Belongs to the triosephosphate isomerase family.</text>
</comment>
<keyword evidence="4" id="KW-0611">Plant defense</keyword>
<dbReference type="InterPro" id="IPR000652">
    <property type="entry name" value="Triosephosphate_isomerase"/>
</dbReference>
<name>A0A6A6N1T8_HEVBR</name>
<accession>A0A6A6N1T8</accession>
<keyword evidence="5" id="KW-0067">ATP-binding</keyword>
<dbReference type="InterPro" id="IPR013785">
    <property type="entry name" value="Aldolase_TIM"/>
</dbReference>
<gene>
    <name evidence="9" type="ORF">GH714_010930</name>
</gene>
<comment type="caution">
    <text evidence="9">The sequence shown here is derived from an EMBL/GenBank/DDBJ whole genome shotgun (WGS) entry which is preliminary data.</text>
</comment>
<evidence type="ECO:0000256" key="5">
    <source>
        <dbReference type="ARBA" id="ARBA00022840"/>
    </source>
</evidence>
<dbReference type="PROSITE" id="PS51440">
    <property type="entry name" value="TIM_2"/>
    <property type="match status" value="1"/>
</dbReference>